<keyword evidence="1" id="KW-1003">Cell membrane</keyword>
<reference evidence="4" key="1">
    <citation type="submission" date="2011-12" db="EMBL/GenBank/DDBJ databases">
        <title>The complete genome of chromosome of Sulfobacillus acidophilus DSM 10332.</title>
        <authorList>
            <person name="Lucas S."/>
            <person name="Han J."/>
            <person name="Lapidus A."/>
            <person name="Bruce D."/>
            <person name="Goodwin L."/>
            <person name="Pitluck S."/>
            <person name="Peters L."/>
            <person name="Kyrpides N."/>
            <person name="Mavromatis K."/>
            <person name="Ivanova N."/>
            <person name="Mikhailova N."/>
            <person name="Chertkov O."/>
            <person name="Saunders E."/>
            <person name="Detter J.C."/>
            <person name="Tapia R."/>
            <person name="Han C."/>
            <person name="Land M."/>
            <person name="Hauser L."/>
            <person name="Markowitz V."/>
            <person name="Cheng J.-F."/>
            <person name="Hugenholtz P."/>
            <person name="Woyke T."/>
            <person name="Wu D."/>
            <person name="Pukall R."/>
            <person name="Gehrich-Schroeter G."/>
            <person name="Schneider S."/>
            <person name="Klenk H.-P."/>
            <person name="Eisen J.A."/>
        </authorList>
    </citation>
    <scope>NUCLEOTIDE SEQUENCE [LARGE SCALE GENOMIC DNA]</scope>
    <source>
        <strain evidence="4">ATCC 700253 / DSM 10332 / NAL</strain>
    </source>
</reference>
<dbReference type="AlphaFoldDB" id="G8TX33"/>
<feature type="transmembrane region" description="Helical" evidence="2">
    <location>
        <begin position="29"/>
        <end position="49"/>
    </location>
</feature>
<feature type="transmembrane region" description="Helical" evidence="2">
    <location>
        <begin position="56"/>
        <end position="76"/>
    </location>
</feature>
<dbReference type="HOGENOM" id="CLU_135532_1_0_9"/>
<dbReference type="EMBL" id="CP003179">
    <property type="protein sequence ID" value="AEW04941.1"/>
    <property type="molecule type" value="Genomic_DNA"/>
</dbReference>
<name>G8TX33_SULAD</name>
<dbReference type="InterPro" id="IPR009709">
    <property type="entry name" value="DUF1290"/>
</dbReference>
<keyword evidence="1 2" id="KW-0812">Transmembrane</keyword>
<sequence length="122" mass="13299">MWIVVIGLALGVMLGLALPNVLPASFAHYLSIALLAALDSAFGGLRASLENKFVPMTFVTGLISNAVLAGLLTFLGDKMGVQLYYAALFAFGFRIFQNLGNIRHLLIDRWMKSRGKLRQSRG</sequence>
<dbReference type="Pfam" id="PF06947">
    <property type="entry name" value="DUF1290"/>
    <property type="match status" value="1"/>
</dbReference>
<dbReference type="KEGG" id="sap:Sulac_1444"/>
<comment type="similarity">
    <text evidence="1">Belongs to the sbp family.</text>
</comment>
<dbReference type="PIRSF" id="PIRSF018579">
    <property type="entry name" value="Sbp"/>
    <property type="match status" value="1"/>
</dbReference>
<dbReference type="GO" id="GO:0005886">
    <property type="term" value="C:plasma membrane"/>
    <property type="evidence" value="ECO:0007669"/>
    <property type="project" value="UniProtKB-SubCell"/>
</dbReference>
<evidence type="ECO:0000313" key="3">
    <source>
        <dbReference type="EMBL" id="AEW04941.1"/>
    </source>
</evidence>
<evidence type="ECO:0000256" key="1">
    <source>
        <dbReference type="PIRNR" id="PIRNR018579"/>
    </source>
</evidence>
<proteinExistence type="inferred from homology"/>
<comment type="subcellular location">
    <subcellularLocation>
        <location evidence="1">Cell membrane</location>
        <topology evidence="1">Multi-pass membrane protein</topology>
    </subcellularLocation>
</comment>
<organism evidence="3 4">
    <name type="scientific">Sulfobacillus acidophilus (strain ATCC 700253 / DSM 10332 / NAL)</name>
    <dbReference type="NCBI Taxonomy" id="679936"/>
    <lineage>
        <taxon>Bacteria</taxon>
        <taxon>Bacillati</taxon>
        <taxon>Bacillota</taxon>
        <taxon>Clostridia</taxon>
        <taxon>Eubacteriales</taxon>
        <taxon>Clostridiales Family XVII. Incertae Sedis</taxon>
        <taxon>Sulfobacillus</taxon>
    </lineage>
</organism>
<keyword evidence="1 2" id="KW-0472">Membrane</keyword>
<evidence type="ECO:0008006" key="5">
    <source>
        <dbReference type="Google" id="ProtNLM"/>
    </source>
</evidence>
<protein>
    <recommendedName>
        <fullName evidence="5">DUF1290 domain-containing protein</fullName>
    </recommendedName>
</protein>
<feature type="transmembrane region" description="Helical" evidence="2">
    <location>
        <begin position="82"/>
        <end position="106"/>
    </location>
</feature>
<keyword evidence="4" id="KW-1185">Reference proteome</keyword>
<evidence type="ECO:0000313" key="4">
    <source>
        <dbReference type="Proteomes" id="UP000005439"/>
    </source>
</evidence>
<gene>
    <name evidence="3" type="ordered locus">Sulac_1444</name>
</gene>
<dbReference type="PATRIC" id="fig|679936.5.peg.1509"/>
<reference evidence="3 4" key="2">
    <citation type="journal article" date="2012" name="Stand. Genomic Sci.">
        <title>Complete genome sequence of the moderately thermophilic mineral-sulfide-oxidizing firmicute Sulfobacillus acidophilus type strain (NAL(T)).</title>
        <authorList>
            <person name="Anderson I."/>
            <person name="Chertkov O."/>
            <person name="Chen A."/>
            <person name="Saunders E."/>
            <person name="Lapidus A."/>
            <person name="Nolan M."/>
            <person name="Lucas S."/>
            <person name="Hammon N."/>
            <person name="Deshpande S."/>
            <person name="Cheng J.F."/>
            <person name="Han C."/>
            <person name="Tapia R."/>
            <person name="Goodwin L.A."/>
            <person name="Pitluck S."/>
            <person name="Liolios K."/>
            <person name="Pagani I."/>
            <person name="Ivanova N."/>
            <person name="Mikhailova N."/>
            <person name="Pati A."/>
            <person name="Palaniappan K."/>
            <person name="Land M."/>
            <person name="Pan C."/>
            <person name="Rohde M."/>
            <person name="Pukall R."/>
            <person name="Goker M."/>
            <person name="Detter J.C."/>
            <person name="Woyke T."/>
            <person name="Bristow J."/>
            <person name="Eisen J.A."/>
            <person name="Markowitz V."/>
            <person name="Hugenholtz P."/>
            <person name="Kyrpides N.C."/>
            <person name="Klenk H.P."/>
            <person name="Mavromatis K."/>
        </authorList>
    </citation>
    <scope>NUCLEOTIDE SEQUENCE [LARGE SCALE GENOMIC DNA]</scope>
    <source>
        <strain evidence="4">ATCC 700253 / DSM 10332 / NAL</strain>
    </source>
</reference>
<evidence type="ECO:0000256" key="2">
    <source>
        <dbReference type="SAM" id="Phobius"/>
    </source>
</evidence>
<accession>G8TX33</accession>
<dbReference type="STRING" id="679936.Sulac_1444"/>
<keyword evidence="2" id="KW-1133">Transmembrane helix</keyword>
<dbReference type="Proteomes" id="UP000005439">
    <property type="component" value="Chromosome"/>
</dbReference>